<dbReference type="Proteomes" id="UP000305131">
    <property type="component" value="Unassembled WGS sequence"/>
</dbReference>
<dbReference type="PIRSF" id="PIRSF031900">
    <property type="entry name" value="UCP031900"/>
    <property type="match status" value="1"/>
</dbReference>
<dbReference type="OrthoDB" id="9798693at2"/>
<dbReference type="AlphaFoldDB" id="A0A6C1KQC7"/>
<name>A0A6C1KQC7_XANAU</name>
<reference evidence="2 3" key="1">
    <citation type="submission" date="2019-05" db="EMBL/GenBank/DDBJ databases">
        <authorList>
            <person name="Zhou X."/>
        </authorList>
    </citation>
    <scope>NUCLEOTIDE SEQUENCE [LARGE SCALE GENOMIC DNA]</scope>
    <source>
        <strain evidence="2 3">DSM 432</strain>
    </source>
</reference>
<proteinExistence type="predicted"/>
<sequence length="341" mass="35909">MRRRTRFAFGFAAAGLGLAAVIVVATSGLLAKPLALPLTPEAITVAARPIASFRSGEDKSRFGALDFRGGLVLSSDFAGFGGISGFALGEDSRFLAITDAGLFLTGRLDTNGDRPTGFSDVQAAALLDGQGRVQASHGRDDVEAVTVAPDAVYVAMETVNEIWRYPRDPLGQKGTQVPALAIRGLRMNLGVESLAYVPTGALKGTLIAVGEQGADNAADLPGFLIGGPKPGTFTVAKSGPFSATDLALGPEGEMYLLERHFAPLTGVKMQIRRFALADVKPGARLEGEVLGTFDMGYEIDNMEGLAVTRNAAGETLLTMVSDDNFSMLQRTLLLRFAVVRD</sequence>
<dbReference type="InterPro" id="IPR014567">
    <property type="entry name" value="UCP031900"/>
</dbReference>
<organism evidence="2 3">
    <name type="scientific">Xanthobacter autotrophicus</name>
    <dbReference type="NCBI Taxonomy" id="280"/>
    <lineage>
        <taxon>Bacteria</taxon>
        <taxon>Pseudomonadati</taxon>
        <taxon>Pseudomonadota</taxon>
        <taxon>Alphaproteobacteria</taxon>
        <taxon>Hyphomicrobiales</taxon>
        <taxon>Xanthobacteraceae</taxon>
        <taxon>Xanthobacter</taxon>
    </lineage>
</organism>
<gene>
    <name evidence="2" type="ORF">FBQ73_17605</name>
</gene>
<evidence type="ECO:0000313" key="3">
    <source>
        <dbReference type="Proteomes" id="UP000305131"/>
    </source>
</evidence>
<evidence type="ECO:0000259" key="1">
    <source>
        <dbReference type="Pfam" id="PF13449"/>
    </source>
</evidence>
<comment type="caution">
    <text evidence="2">The sequence shown here is derived from an EMBL/GenBank/DDBJ whole genome shotgun (WGS) entry which is preliminary data.</text>
</comment>
<accession>A0A6C1KQC7</accession>
<dbReference type="Pfam" id="PF13449">
    <property type="entry name" value="Phytase-like"/>
    <property type="match status" value="1"/>
</dbReference>
<feature type="domain" description="Phytase-like" evidence="1">
    <location>
        <begin position="79"/>
        <end position="325"/>
    </location>
</feature>
<evidence type="ECO:0000313" key="2">
    <source>
        <dbReference type="EMBL" id="TLX41916.1"/>
    </source>
</evidence>
<dbReference type="RefSeq" id="WP_138400778.1">
    <property type="nucleotide sequence ID" value="NZ_JBAFVI010000005.1"/>
</dbReference>
<protein>
    <recommendedName>
        <fullName evidence="1">Phytase-like domain-containing protein</fullName>
    </recommendedName>
</protein>
<dbReference type="InterPro" id="IPR027372">
    <property type="entry name" value="Phytase-like_dom"/>
</dbReference>
<dbReference type="GeneID" id="95775272"/>
<dbReference type="EMBL" id="VAUP01000035">
    <property type="protein sequence ID" value="TLX41916.1"/>
    <property type="molecule type" value="Genomic_DNA"/>
</dbReference>